<protein>
    <submittedName>
        <fullName evidence="1">Uncharacterized protein</fullName>
    </submittedName>
</protein>
<dbReference type="AlphaFoldDB" id="A0A3S1CNX3"/>
<reference evidence="1" key="1">
    <citation type="submission" date="2018-12" db="EMBL/GenBank/DDBJ databases">
        <authorList>
            <person name="Will S."/>
            <person name="Neumann-Schaal M."/>
            <person name="Henke P."/>
        </authorList>
    </citation>
    <scope>NUCLEOTIDE SEQUENCE</scope>
    <source>
        <strain evidence="1">PCC 7102</strain>
    </source>
</reference>
<evidence type="ECO:0000313" key="2">
    <source>
        <dbReference type="Proteomes" id="UP000271624"/>
    </source>
</evidence>
<organism evidence="1 2">
    <name type="scientific">Dulcicalothrix desertica PCC 7102</name>
    <dbReference type="NCBI Taxonomy" id="232991"/>
    <lineage>
        <taxon>Bacteria</taxon>
        <taxon>Bacillati</taxon>
        <taxon>Cyanobacteriota</taxon>
        <taxon>Cyanophyceae</taxon>
        <taxon>Nostocales</taxon>
        <taxon>Calotrichaceae</taxon>
        <taxon>Dulcicalothrix</taxon>
    </lineage>
</organism>
<dbReference type="EMBL" id="RSCL01000006">
    <property type="protein sequence ID" value="RUT06574.1"/>
    <property type="molecule type" value="Genomic_DNA"/>
</dbReference>
<gene>
    <name evidence="1" type="ORF">DSM106972_028310</name>
</gene>
<dbReference type="RefSeq" id="WP_233787244.1">
    <property type="nucleotide sequence ID" value="NZ_RSCL01000006.1"/>
</dbReference>
<reference evidence="1" key="2">
    <citation type="journal article" date="2019" name="Genome Biol. Evol.">
        <title>Day and night: Metabolic profiles and evolutionary relationships of six axenic non-marine cyanobacteria.</title>
        <authorList>
            <person name="Will S.E."/>
            <person name="Henke P."/>
            <person name="Boedeker C."/>
            <person name="Huang S."/>
            <person name="Brinkmann H."/>
            <person name="Rohde M."/>
            <person name="Jarek M."/>
            <person name="Friedl T."/>
            <person name="Seufert S."/>
            <person name="Schumacher M."/>
            <person name="Overmann J."/>
            <person name="Neumann-Schaal M."/>
            <person name="Petersen J."/>
        </authorList>
    </citation>
    <scope>NUCLEOTIDE SEQUENCE [LARGE SCALE GENOMIC DNA]</scope>
    <source>
        <strain evidence="1">PCC 7102</strain>
    </source>
</reference>
<dbReference type="Proteomes" id="UP000271624">
    <property type="component" value="Unassembled WGS sequence"/>
</dbReference>
<sequence>MSENLVNLDGIFNLALKETQELIELGYDISDPSFVTSLEWYAGKYPEIAERCNNTLRELIEKQAVMYPELANAYYDIDSHVF</sequence>
<comment type="caution">
    <text evidence="1">The sequence shown here is derived from an EMBL/GenBank/DDBJ whole genome shotgun (WGS) entry which is preliminary data.</text>
</comment>
<accession>A0A3S1CNX3</accession>
<name>A0A3S1CNX3_9CYAN</name>
<proteinExistence type="predicted"/>
<keyword evidence="2" id="KW-1185">Reference proteome</keyword>
<evidence type="ECO:0000313" key="1">
    <source>
        <dbReference type="EMBL" id="RUT06574.1"/>
    </source>
</evidence>